<dbReference type="EMBL" id="CAJVPQ010000086">
    <property type="protein sequence ID" value="CAG8444563.1"/>
    <property type="molecule type" value="Genomic_DNA"/>
</dbReference>
<accession>A0A9N8V5Q1</accession>
<proteinExistence type="predicted"/>
<keyword evidence="3" id="KW-1185">Reference proteome</keyword>
<evidence type="ECO:0000256" key="1">
    <source>
        <dbReference type="SAM" id="MobiDB-lite"/>
    </source>
</evidence>
<dbReference type="OrthoDB" id="2368854at2759"/>
<sequence length="108" mass="12526">MSQYQGSITSFLNTPSPDTPSQEDFIQPSRKKIKHKRKKTSWIWAHFIELTDNNESFIICQVLKEDGTACNVKLKYDGSMDNRTGHLWSIHKITKDGKQSEDKQQKLN</sequence>
<name>A0A9N8V5Q1_9GLOM</name>
<feature type="non-terminal residue" evidence="2">
    <location>
        <position position="108"/>
    </location>
</feature>
<dbReference type="Proteomes" id="UP000789570">
    <property type="component" value="Unassembled WGS sequence"/>
</dbReference>
<evidence type="ECO:0000313" key="2">
    <source>
        <dbReference type="EMBL" id="CAG8444563.1"/>
    </source>
</evidence>
<gene>
    <name evidence="2" type="ORF">FCALED_LOCUS800</name>
</gene>
<evidence type="ECO:0000313" key="3">
    <source>
        <dbReference type="Proteomes" id="UP000789570"/>
    </source>
</evidence>
<organism evidence="2 3">
    <name type="scientific">Funneliformis caledonium</name>
    <dbReference type="NCBI Taxonomy" id="1117310"/>
    <lineage>
        <taxon>Eukaryota</taxon>
        <taxon>Fungi</taxon>
        <taxon>Fungi incertae sedis</taxon>
        <taxon>Mucoromycota</taxon>
        <taxon>Glomeromycotina</taxon>
        <taxon>Glomeromycetes</taxon>
        <taxon>Glomerales</taxon>
        <taxon>Glomeraceae</taxon>
        <taxon>Funneliformis</taxon>
    </lineage>
</organism>
<reference evidence="2" key="1">
    <citation type="submission" date="2021-06" db="EMBL/GenBank/DDBJ databases">
        <authorList>
            <person name="Kallberg Y."/>
            <person name="Tangrot J."/>
            <person name="Rosling A."/>
        </authorList>
    </citation>
    <scope>NUCLEOTIDE SEQUENCE</scope>
    <source>
        <strain evidence="2">UK204</strain>
    </source>
</reference>
<protein>
    <submittedName>
        <fullName evidence="2">8071_t:CDS:1</fullName>
    </submittedName>
</protein>
<feature type="region of interest" description="Disordered" evidence="1">
    <location>
        <begin position="1"/>
        <end position="32"/>
    </location>
</feature>
<comment type="caution">
    <text evidence="2">The sequence shown here is derived from an EMBL/GenBank/DDBJ whole genome shotgun (WGS) entry which is preliminary data.</text>
</comment>
<dbReference type="AlphaFoldDB" id="A0A9N8V5Q1"/>
<feature type="compositionally biased region" description="Polar residues" evidence="1">
    <location>
        <begin position="1"/>
        <end position="24"/>
    </location>
</feature>